<evidence type="ECO:0000256" key="2">
    <source>
        <dbReference type="SAM" id="SignalP"/>
    </source>
</evidence>
<dbReference type="PANTHER" id="PTHR11102">
    <property type="entry name" value="SEL-1-LIKE PROTEIN"/>
    <property type="match status" value="1"/>
</dbReference>
<accession>A0AA95KIX1</accession>
<feature type="compositionally biased region" description="Polar residues" evidence="1">
    <location>
        <begin position="60"/>
        <end position="71"/>
    </location>
</feature>
<proteinExistence type="predicted"/>
<protein>
    <submittedName>
        <fullName evidence="3">Tetratricopeptide repeat protein</fullName>
    </submittedName>
</protein>
<organism evidence="3">
    <name type="scientific">Candidatus Thiocaldithrix dubininis</name>
    <dbReference type="NCBI Taxonomy" id="3080823"/>
    <lineage>
        <taxon>Bacteria</taxon>
        <taxon>Pseudomonadati</taxon>
        <taxon>Pseudomonadota</taxon>
        <taxon>Gammaproteobacteria</taxon>
        <taxon>Thiotrichales</taxon>
        <taxon>Thiotrichaceae</taxon>
        <taxon>Candidatus Thiocaldithrix</taxon>
    </lineage>
</organism>
<feature type="chain" id="PRO_5041723313" evidence="2">
    <location>
        <begin position="29"/>
        <end position="420"/>
    </location>
</feature>
<dbReference type="Proteomes" id="UP001300672">
    <property type="component" value="Chromosome"/>
</dbReference>
<dbReference type="Gene3D" id="1.25.40.10">
    <property type="entry name" value="Tetratricopeptide repeat domain"/>
    <property type="match status" value="2"/>
</dbReference>
<gene>
    <name evidence="3" type="ORF">QJT80_09325</name>
</gene>
<evidence type="ECO:0000313" key="3">
    <source>
        <dbReference type="EMBL" id="WGZ89702.1"/>
    </source>
</evidence>
<dbReference type="KEGG" id="tdu:QJT80_09325"/>
<feature type="signal peptide" evidence="2">
    <location>
        <begin position="1"/>
        <end position="28"/>
    </location>
</feature>
<dbReference type="InterPro" id="IPR006597">
    <property type="entry name" value="Sel1-like"/>
</dbReference>
<dbReference type="AlphaFoldDB" id="A0AA95KIX1"/>
<dbReference type="Pfam" id="PF08238">
    <property type="entry name" value="Sel1"/>
    <property type="match status" value="6"/>
</dbReference>
<keyword evidence="2" id="KW-0732">Signal</keyword>
<reference evidence="3" key="1">
    <citation type="journal article" date="2023" name="Int. J. Mol. Sci.">
        <title>Metagenomics Revealed a New Genus 'Candidatus Thiocaldithrix dubininis' gen. nov., sp. nov. and a New Species 'Candidatus Thiothrix putei' sp. nov. in the Family Thiotrichaceae, Some Members of Which Have Traits of Both Na+- and H+-Motive Energetics.</title>
        <authorList>
            <person name="Ravin N.V."/>
            <person name="Muntyan M.S."/>
            <person name="Smolyakov D.D."/>
            <person name="Rudenko T.S."/>
            <person name="Beletsky A.V."/>
            <person name="Mardanov A.V."/>
            <person name="Grabovich M.Y."/>
        </authorList>
    </citation>
    <scope>NUCLEOTIDE SEQUENCE</scope>
    <source>
        <strain evidence="3">GKL-01</strain>
    </source>
</reference>
<reference evidence="3" key="2">
    <citation type="submission" date="2023-04" db="EMBL/GenBank/DDBJ databases">
        <authorList>
            <person name="Beletskiy A.V."/>
            <person name="Mardanov A.V."/>
            <person name="Ravin N.V."/>
        </authorList>
    </citation>
    <scope>NUCLEOTIDE SEQUENCE</scope>
    <source>
        <strain evidence="3">GKL-01</strain>
    </source>
</reference>
<sequence length="420" mass="45119">MITKQAKHTLTPIFYMLSLGLAISPSWAKTSTTMQPIEPPQVQESPPPWAARPDAVARQTEPQANNQGNSSMEKWYRNRRAQAAKPNTAIEVIQASAQQGDADAQYELGSIHQSGAGVARNAAQAEQWLNKAANQGHAKAQYALAMLYRGSDSPEALQRSITWQQKAAQSGYAEAQYGLGLLYANGQYVEQDPAQAQRWFQKAASQGHVSAKLALLSQGVDVPAVEAAPEPVSVAANPAVETFAPVEPAAVENTPSPLAEALNTPATPTDNQANTANGKVDLTGIEPDVVRQSADEGDKQAQLLLGTLYEDGLGGLSKDESQAAYWYEKAAQQGFAKAQYNLGLLYEDGRGVQQDYKRAAYWYAEAAKADFSEALNNLGVLYIVGNGVPKDSKKAAKLFTQAANQGNADAKRNLQMLKQS</sequence>
<dbReference type="SUPFAM" id="SSF81901">
    <property type="entry name" value="HCP-like"/>
    <property type="match status" value="2"/>
</dbReference>
<feature type="compositionally biased region" description="Polar residues" evidence="1">
    <location>
        <begin position="264"/>
        <end position="277"/>
    </location>
</feature>
<dbReference type="SMART" id="SM00671">
    <property type="entry name" value="SEL1"/>
    <property type="match status" value="6"/>
</dbReference>
<dbReference type="InterPro" id="IPR050767">
    <property type="entry name" value="Sel1_AlgK"/>
</dbReference>
<dbReference type="InterPro" id="IPR011990">
    <property type="entry name" value="TPR-like_helical_dom_sf"/>
</dbReference>
<dbReference type="PANTHER" id="PTHR11102:SF160">
    <property type="entry name" value="ERAD-ASSOCIATED E3 UBIQUITIN-PROTEIN LIGASE COMPONENT HRD3"/>
    <property type="match status" value="1"/>
</dbReference>
<evidence type="ECO:0000256" key="1">
    <source>
        <dbReference type="SAM" id="MobiDB-lite"/>
    </source>
</evidence>
<feature type="region of interest" description="Disordered" evidence="1">
    <location>
        <begin position="32"/>
        <end position="71"/>
    </location>
</feature>
<feature type="region of interest" description="Disordered" evidence="1">
    <location>
        <begin position="258"/>
        <end position="281"/>
    </location>
</feature>
<name>A0AA95KIX1_9GAMM</name>
<dbReference type="EMBL" id="CP124755">
    <property type="protein sequence ID" value="WGZ89702.1"/>
    <property type="molecule type" value="Genomic_DNA"/>
</dbReference>